<dbReference type="OrthoDB" id="4194926at2"/>
<name>A0A511TC28_MYXFU</name>
<reference evidence="2 3" key="1">
    <citation type="submission" date="2016-10" db="EMBL/GenBank/DDBJ databases">
        <authorList>
            <person name="Varghese N."/>
            <person name="Submissions S."/>
        </authorList>
    </citation>
    <scope>NUCLEOTIDE SEQUENCE [LARGE SCALE GENOMIC DNA]</scope>
    <source>
        <strain evidence="2 3">DSM 16525</strain>
    </source>
</reference>
<dbReference type="Proteomes" id="UP000321514">
    <property type="component" value="Unassembled WGS sequence"/>
</dbReference>
<proteinExistence type="predicted"/>
<reference evidence="1 4" key="2">
    <citation type="submission" date="2019-07" db="EMBL/GenBank/DDBJ databases">
        <title>Whole genome shotgun sequence of Myxococcus fulvus NBRC 100333.</title>
        <authorList>
            <person name="Hosoyama A."/>
            <person name="Uohara A."/>
            <person name="Ohji S."/>
            <person name="Ichikawa N."/>
        </authorList>
    </citation>
    <scope>NUCLEOTIDE SEQUENCE [LARGE SCALE GENOMIC DNA]</scope>
    <source>
        <strain evidence="1 4">NBRC 100333</strain>
    </source>
</reference>
<dbReference type="STRING" id="1334629.MFUL124B02_09245"/>
<dbReference type="Proteomes" id="UP000183760">
    <property type="component" value="Unassembled WGS sequence"/>
</dbReference>
<protein>
    <submittedName>
        <fullName evidence="1">Uncharacterized protein</fullName>
    </submittedName>
</protein>
<evidence type="ECO:0000313" key="1">
    <source>
        <dbReference type="EMBL" id="GEN11740.1"/>
    </source>
</evidence>
<keyword evidence="3" id="KW-1185">Reference proteome</keyword>
<organism evidence="1 4">
    <name type="scientific">Myxococcus fulvus</name>
    <dbReference type="NCBI Taxonomy" id="33"/>
    <lineage>
        <taxon>Bacteria</taxon>
        <taxon>Pseudomonadati</taxon>
        <taxon>Myxococcota</taxon>
        <taxon>Myxococcia</taxon>
        <taxon>Myxococcales</taxon>
        <taxon>Cystobacterineae</taxon>
        <taxon>Myxococcaceae</taxon>
        <taxon>Myxococcus</taxon>
    </lineage>
</organism>
<evidence type="ECO:0000313" key="2">
    <source>
        <dbReference type="EMBL" id="SEU40370.1"/>
    </source>
</evidence>
<dbReference type="EMBL" id="FOIB01000015">
    <property type="protein sequence ID" value="SEU40370.1"/>
    <property type="molecule type" value="Genomic_DNA"/>
</dbReference>
<gene>
    <name evidence="1" type="ORF">MFU01_67770</name>
    <name evidence="2" type="ORF">SAMN05443572_115101</name>
</gene>
<comment type="caution">
    <text evidence="1">The sequence shown here is derived from an EMBL/GenBank/DDBJ whole genome shotgun (WGS) entry which is preliminary data.</text>
</comment>
<dbReference type="EMBL" id="BJXR01000049">
    <property type="protein sequence ID" value="GEN11740.1"/>
    <property type="molecule type" value="Genomic_DNA"/>
</dbReference>
<sequence>MGLPERRAIAQYKQNVFPKWQQKLNELVGEPIEIEVEWDTLGADGLAHLFEQGIDAIYFEPLVLALQDIGVDDFSKQAIRDGFKKYIISGIEPEDRIFYRFENKTLSYRHNFSNIENYTNERRQRIVNLMEKGL</sequence>
<dbReference type="AlphaFoldDB" id="A0A511TC28"/>
<dbReference type="RefSeq" id="WP_143097492.1">
    <property type="nucleotide sequence ID" value="NZ_BJXR01000049.1"/>
</dbReference>
<accession>A0A511TC28</accession>
<evidence type="ECO:0000313" key="4">
    <source>
        <dbReference type="Proteomes" id="UP000321514"/>
    </source>
</evidence>
<evidence type="ECO:0000313" key="3">
    <source>
        <dbReference type="Proteomes" id="UP000183760"/>
    </source>
</evidence>